<dbReference type="CDD" id="cd09010">
    <property type="entry name" value="MTAP_SsMTAPII_like_MTIP"/>
    <property type="match status" value="1"/>
</dbReference>
<dbReference type="PANTHER" id="PTHR42679">
    <property type="entry name" value="S-METHYL-5'-THIOADENOSINE PHOSPHORYLASE"/>
    <property type="match status" value="1"/>
</dbReference>
<dbReference type="HAMAP" id="MF_01963">
    <property type="entry name" value="MTAP"/>
    <property type="match status" value="1"/>
</dbReference>
<dbReference type="PANTHER" id="PTHR42679:SF2">
    <property type="entry name" value="S-METHYL-5'-THIOADENOSINE PHOSPHORYLASE"/>
    <property type="match status" value="1"/>
</dbReference>
<feature type="binding site" evidence="4">
    <location>
        <begin position="56"/>
        <end position="57"/>
    </location>
    <ligand>
        <name>phosphate</name>
        <dbReference type="ChEBI" id="CHEBI:43474"/>
    </ligand>
</feature>
<proteinExistence type="inferred from homology"/>
<evidence type="ECO:0000256" key="1">
    <source>
        <dbReference type="ARBA" id="ARBA00022676"/>
    </source>
</evidence>
<feature type="domain" description="Nucleoside phosphorylase" evidence="5">
    <location>
        <begin position="7"/>
        <end position="249"/>
    </location>
</feature>
<dbReference type="PROSITE" id="PS01240">
    <property type="entry name" value="PNP_MTAP_2"/>
    <property type="match status" value="1"/>
</dbReference>
<dbReference type="InterPro" id="IPR035994">
    <property type="entry name" value="Nucleoside_phosphorylase_sf"/>
</dbReference>
<feature type="binding site" evidence="4">
    <location>
        <begin position="213"/>
        <end position="215"/>
    </location>
    <ligand>
        <name>substrate</name>
    </ligand>
</feature>
<keyword evidence="6" id="KW-0614">Plasmid</keyword>
<dbReference type="Proteomes" id="UP001056386">
    <property type="component" value="Plasmid unnamed1"/>
</dbReference>
<dbReference type="EMBL" id="CP065602">
    <property type="protein sequence ID" value="QPQ94699.1"/>
    <property type="molecule type" value="Genomic_DNA"/>
</dbReference>
<keyword evidence="9" id="KW-1185">Reference proteome</keyword>
<evidence type="ECO:0000313" key="6">
    <source>
        <dbReference type="EMBL" id="QPQ94699.1"/>
    </source>
</evidence>
<comment type="subunit">
    <text evidence="4">Homohexamer. Dimer of a homotrimer.</text>
</comment>
<evidence type="ECO:0000256" key="4">
    <source>
        <dbReference type="HAMAP-Rule" id="MF_01963"/>
    </source>
</evidence>
<dbReference type="GO" id="GO:0005829">
    <property type="term" value="C:cytosol"/>
    <property type="evidence" value="ECO:0007669"/>
    <property type="project" value="TreeGrafter"/>
</dbReference>
<feature type="binding site" evidence="4">
    <location>
        <position position="14"/>
    </location>
    <ligand>
        <name>phosphate</name>
        <dbReference type="ChEBI" id="CHEBI:43474"/>
    </ligand>
</feature>
<dbReference type="RefSeq" id="WP_012732786.1">
    <property type="nucleotide sequence ID" value="NZ_CP021076.1"/>
</dbReference>
<dbReference type="GO" id="GO:0017061">
    <property type="term" value="F:S-methyl-5-thioadenosine phosphorylase activity"/>
    <property type="evidence" value="ECO:0007669"/>
    <property type="project" value="UniProtKB-UniRule"/>
</dbReference>
<gene>
    <name evidence="4" type="primary">mtnP</name>
    <name evidence="6" type="ORF">I6H06_29250</name>
    <name evidence="7" type="ORF">NFI99_12875</name>
</gene>
<protein>
    <recommendedName>
        <fullName evidence="4">S-methyl-5'-thioadenosine phosphorylase</fullName>
        <ecNumber evidence="4">2.4.2.28</ecNumber>
    </recommendedName>
    <alternativeName>
        <fullName evidence="4">5'-methylthioadenosine phosphorylase</fullName>
        <shortName evidence="4">MTA phosphorylase</shortName>
        <shortName evidence="4">MTAP</shortName>
    </alternativeName>
</protein>
<evidence type="ECO:0000313" key="8">
    <source>
        <dbReference type="Proteomes" id="UP000594892"/>
    </source>
</evidence>
<dbReference type="NCBIfam" id="TIGR01694">
    <property type="entry name" value="MTAP"/>
    <property type="match status" value="1"/>
</dbReference>
<dbReference type="EMBL" id="CP099584">
    <property type="protein sequence ID" value="USS44172.1"/>
    <property type="molecule type" value="Genomic_DNA"/>
</dbReference>
<dbReference type="GO" id="GO:0006166">
    <property type="term" value="P:purine ribonucleoside salvage"/>
    <property type="evidence" value="ECO:0007669"/>
    <property type="project" value="UniProtKB-KW"/>
</dbReference>
<dbReference type="AlphaFoldDB" id="A0AAP9Y6K1"/>
<organism evidence="6 8">
    <name type="scientific">Burkholderia glumae</name>
    <name type="common">Pseudomonas glumae</name>
    <dbReference type="NCBI Taxonomy" id="337"/>
    <lineage>
        <taxon>Bacteria</taxon>
        <taxon>Pseudomonadati</taxon>
        <taxon>Pseudomonadota</taxon>
        <taxon>Betaproteobacteria</taxon>
        <taxon>Burkholderiales</taxon>
        <taxon>Burkholderiaceae</taxon>
        <taxon>Burkholderia</taxon>
    </lineage>
</organism>
<dbReference type="EC" id="2.4.2.28" evidence="4"/>
<dbReference type="InterPro" id="IPR018099">
    <property type="entry name" value="Purine_phosphorylase-2_CS"/>
</dbReference>
<dbReference type="NCBIfam" id="NF005657">
    <property type="entry name" value="PRK07432.1"/>
    <property type="match status" value="1"/>
</dbReference>
<comment type="function">
    <text evidence="4">Catalyzes the reversible phosphorylation of S-methyl-5'-thioadenosine (MTA) to adenine and 5-methylthioribose-1-phosphate. Involved in the breakdown of MTA, a major by-product of polyamine biosynthesis. Responsible for the first step in the methionine salvage pathway after MTA has been generated from S-adenosylmethionine. Has broad substrate specificity with 6-aminopurine nucleosides as preferred substrates.</text>
</comment>
<evidence type="ECO:0000313" key="7">
    <source>
        <dbReference type="EMBL" id="USS44172.1"/>
    </source>
</evidence>
<reference evidence="6 8" key="1">
    <citation type="submission" date="2020-12" db="EMBL/GenBank/DDBJ databases">
        <title>FDA dAtabase for Regulatory Grade micrObial Sequences (FDA-ARGOS): Supporting development and validation of Infectious Disease Dx tests.</title>
        <authorList>
            <person name="Minogue T."/>
            <person name="Wolcott M."/>
            <person name="Wasieloski L."/>
            <person name="Aguilar W."/>
            <person name="Moore D."/>
            <person name="Jaissle J."/>
            <person name="Tallon L."/>
            <person name="Sadzewicz L."/>
            <person name="Zhao X."/>
            <person name="Boylan J."/>
            <person name="Ott S."/>
            <person name="Bowen H."/>
            <person name="Vavikolanu K."/>
            <person name="Mehta A."/>
            <person name="Aluvathingal J."/>
            <person name="Nadendla S."/>
            <person name="Yan Y."/>
            <person name="Sichtig H."/>
        </authorList>
    </citation>
    <scope>NUCLEOTIDE SEQUENCE [LARGE SCALE GENOMIC DNA]</scope>
    <source>
        <strain evidence="6 8">FDAARGOS_949</strain>
        <plasmid evidence="6 8">unnamed1</plasmid>
    </source>
</reference>
<comment type="catalytic activity">
    <reaction evidence="4">
        <text>S-methyl-5'-thioadenosine + phosphate = 5-(methylsulfanyl)-alpha-D-ribose 1-phosphate + adenine</text>
        <dbReference type="Rhea" id="RHEA:11852"/>
        <dbReference type="ChEBI" id="CHEBI:16708"/>
        <dbReference type="ChEBI" id="CHEBI:17509"/>
        <dbReference type="ChEBI" id="CHEBI:43474"/>
        <dbReference type="ChEBI" id="CHEBI:58533"/>
        <dbReference type="EC" id="2.4.2.28"/>
    </reaction>
</comment>
<evidence type="ECO:0000313" key="9">
    <source>
        <dbReference type="Proteomes" id="UP001056386"/>
    </source>
</evidence>
<name>A0AAP9Y6K1_BURGL</name>
<keyword evidence="3 4" id="KW-0660">Purine salvage</keyword>
<evidence type="ECO:0000259" key="5">
    <source>
        <dbReference type="Pfam" id="PF01048"/>
    </source>
</evidence>
<dbReference type="InterPro" id="IPR010044">
    <property type="entry name" value="MTAP"/>
</dbReference>
<dbReference type="SUPFAM" id="SSF53167">
    <property type="entry name" value="Purine and uridine phosphorylases"/>
    <property type="match status" value="1"/>
</dbReference>
<reference evidence="7" key="2">
    <citation type="submission" date="2022-06" db="EMBL/GenBank/DDBJ databases">
        <title>Draft genome sequence of Burkholderia glumae strain GR20004 isolated from rice panicle showing bacterial panicle blight.</title>
        <authorList>
            <person name="Choi S.Y."/>
            <person name="Lee Y.H."/>
        </authorList>
    </citation>
    <scope>NUCLEOTIDE SEQUENCE</scope>
    <source>
        <strain evidence="7">GR20004</strain>
        <plasmid evidence="7">unnamed1</plasmid>
    </source>
</reference>
<keyword evidence="1 4" id="KW-0328">Glycosyltransferase</keyword>
<dbReference type="InterPro" id="IPR000845">
    <property type="entry name" value="Nucleoside_phosphorylase_d"/>
</dbReference>
<feature type="site" description="Important for substrate specificity" evidence="4">
    <location>
        <position position="171"/>
    </location>
</feature>
<feature type="site" description="Important for substrate specificity" evidence="4">
    <location>
        <position position="226"/>
    </location>
</feature>
<dbReference type="GeneID" id="45693210"/>
<comment type="similarity">
    <text evidence="4">Belongs to the PNP/MTAP phosphorylase family. MTAP subfamily.</text>
</comment>
<geneLocation type="plasmid" evidence="8 9">
    <name>unnamed1</name>
</geneLocation>
<feature type="binding site" evidence="4">
    <location>
        <begin position="89"/>
        <end position="90"/>
    </location>
    <ligand>
        <name>phosphate</name>
        <dbReference type="ChEBI" id="CHEBI:43474"/>
    </ligand>
</feature>
<accession>A0AAP9Y6K1</accession>
<feature type="binding site" evidence="4">
    <location>
        <position position="189"/>
    </location>
    <ligand>
        <name>substrate</name>
    </ligand>
</feature>
<dbReference type="Pfam" id="PF01048">
    <property type="entry name" value="PNP_UDP_1"/>
    <property type="match status" value="1"/>
</dbReference>
<evidence type="ECO:0000256" key="3">
    <source>
        <dbReference type="ARBA" id="ARBA00022726"/>
    </source>
</evidence>
<feature type="binding site" evidence="4">
    <location>
        <position position="190"/>
    </location>
    <ligand>
        <name>phosphate</name>
        <dbReference type="ChEBI" id="CHEBI:43474"/>
    </ligand>
</feature>
<sequence length="293" mass="31260">MNANDFTVGIIGGSGLYQMDGLTDVREIDVVTPFGAPSDRIVTGWLDSTRVAFVARHGRHHTLLPSEVPYRANIYALKQLGVRYLLSVSAVGSLQEVLRPRDIVLPDQFIDRTYQRDATFFGGGVIAHVPFATPVCPALSGVLADAARHAAPDVTAHVGGAYVCIEGPAFSTLAESTLYRQWNASVVGMTNLPEAKLAREAEIAYATLALVTDYDCWHPSHESVTVEMAIANLQHNAANAKRILARAIALIADAPPLSAAHDALRTALVTPASAIGPAARERLSAIIGKYVAD</sequence>
<dbReference type="Proteomes" id="UP000594892">
    <property type="component" value="Plasmid unnamed1"/>
</dbReference>
<dbReference type="Gene3D" id="3.40.50.1580">
    <property type="entry name" value="Nucleoside phosphorylase domain"/>
    <property type="match status" value="1"/>
</dbReference>
<comment type="pathway">
    <text evidence="4">Amino-acid biosynthesis; L-methionine biosynthesis via salvage pathway; S-methyl-5-thio-alpha-D-ribose 1-phosphate from S-methyl-5'-thioadenosine (phosphorylase route): step 1/1.</text>
</comment>
<keyword evidence="2 4" id="KW-0808">Transferase</keyword>
<evidence type="ECO:0000256" key="2">
    <source>
        <dbReference type="ARBA" id="ARBA00022679"/>
    </source>
</evidence>
<dbReference type="FunFam" id="3.40.50.1580:FF:000012">
    <property type="entry name" value="Probable 6-oxopurine nucleoside phosphorylase"/>
    <property type="match status" value="1"/>
</dbReference>
<dbReference type="GO" id="GO:0019509">
    <property type="term" value="P:L-methionine salvage from methylthioadenosine"/>
    <property type="evidence" value="ECO:0007669"/>
    <property type="project" value="UniProtKB-UniRule"/>
</dbReference>